<sequence length="278" mass="31345">MYFESEILTRRTQPPRNDDGGDYNGRCGARFESKKLAAGTVINNIKSMVAHSLANHQFKVAPSPEELQLLQWYGFSLKFSSKQLKLIQWIPPILHYCLNVDGASKGNPGDCGGGGCIRDRKGFVLVAFAHFYGPGNSMIAEIRALSDGLRLAENLGIQISMVHSDSLALVNSFKSGKCPSWQAYRWWRVAEVLIHRNKFLLNHVYRETNQVADSLANYGVSSKNNEEEEIDSNALDDQVVEWEVESDEEEEWTNDEDEEDDEDDAELDISSASDDEYR</sequence>
<dbReference type="OrthoDB" id="597234at2759"/>
<dbReference type="CDD" id="cd06222">
    <property type="entry name" value="RNase_H_like"/>
    <property type="match status" value="1"/>
</dbReference>
<gene>
    <name evidence="3" type="ORF">Taro_046390</name>
</gene>
<feature type="region of interest" description="Disordered" evidence="1">
    <location>
        <begin position="1"/>
        <end position="22"/>
    </location>
</feature>
<dbReference type="Proteomes" id="UP000652761">
    <property type="component" value="Unassembled WGS sequence"/>
</dbReference>
<comment type="caution">
    <text evidence="3">The sequence shown here is derived from an EMBL/GenBank/DDBJ whole genome shotgun (WGS) entry which is preliminary data.</text>
</comment>
<dbReference type="SUPFAM" id="SSF53098">
    <property type="entry name" value="Ribonuclease H-like"/>
    <property type="match status" value="1"/>
</dbReference>
<accession>A0A843X5I1</accession>
<dbReference type="PANTHER" id="PTHR47723:SF19">
    <property type="entry name" value="POLYNUCLEOTIDYL TRANSFERASE, RIBONUCLEASE H-LIKE SUPERFAMILY PROTEIN"/>
    <property type="match status" value="1"/>
</dbReference>
<reference evidence="3" key="1">
    <citation type="submission" date="2017-07" db="EMBL/GenBank/DDBJ databases">
        <title>Taro Niue Genome Assembly and Annotation.</title>
        <authorList>
            <person name="Atibalentja N."/>
            <person name="Keating K."/>
            <person name="Fields C.J."/>
        </authorList>
    </citation>
    <scope>NUCLEOTIDE SEQUENCE</scope>
    <source>
        <strain evidence="3">Niue_2</strain>
        <tissue evidence="3">Leaf</tissue>
    </source>
</reference>
<dbReference type="InterPro" id="IPR036397">
    <property type="entry name" value="RNaseH_sf"/>
</dbReference>
<dbReference type="EMBL" id="NMUH01005702">
    <property type="protein sequence ID" value="MQM13465.1"/>
    <property type="molecule type" value="Genomic_DNA"/>
</dbReference>
<dbReference type="GO" id="GO:0004523">
    <property type="term" value="F:RNA-DNA hybrid ribonuclease activity"/>
    <property type="evidence" value="ECO:0007669"/>
    <property type="project" value="InterPro"/>
</dbReference>
<evidence type="ECO:0000313" key="3">
    <source>
        <dbReference type="EMBL" id="MQM13465.1"/>
    </source>
</evidence>
<dbReference type="AlphaFoldDB" id="A0A843X5I1"/>
<dbReference type="InterPro" id="IPR053151">
    <property type="entry name" value="RNase_H-like"/>
</dbReference>
<evidence type="ECO:0000313" key="4">
    <source>
        <dbReference type="Proteomes" id="UP000652761"/>
    </source>
</evidence>
<dbReference type="GO" id="GO:0003676">
    <property type="term" value="F:nucleic acid binding"/>
    <property type="evidence" value="ECO:0007669"/>
    <property type="project" value="InterPro"/>
</dbReference>
<proteinExistence type="predicted"/>
<protein>
    <recommendedName>
        <fullName evidence="2">RNase H type-1 domain-containing protein</fullName>
    </recommendedName>
</protein>
<dbReference type="InterPro" id="IPR002156">
    <property type="entry name" value="RNaseH_domain"/>
</dbReference>
<feature type="region of interest" description="Disordered" evidence="1">
    <location>
        <begin position="222"/>
        <end position="278"/>
    </location>
</feature>
<evidence type="ECO:0000259" key="2">
    <source>
        <dbReference type="PROSITE" id="PS50879"/>
    </source>
</evidence>
<dbReference type="PROSITE" id="PS50879">
    <property type="entry name" value="RNASE_H_1"/>
    <property type="match status" value="1"/>
</dbReference>
<evidence type="ECO:0000256" key="1">
    <source>
        <dbReference type="SAM" id="MobiDB-lite"/>
    </source>
</evidence>
<organism evidence="3 4">
    <name type="scientific">Colocasia esculenta</name>
    <name type="common">Wild taro</name>
    <name type="synonym">Arum esculentum</name>
    <dbReference type="NCBI Taxonomy" id="4460"/>
    <lineage>
        <taxon>Eukaryota</taxon>
        <taxon>Viridiplantae</taxon>
        <taxon>Streptophyta</taxon>
        <taxon>Embryophyta</taxon>
        <taxon>Tracheophyta</taxon>
        <taxon>Spermatophyta</taxon>
        <taxon>Magnoliopsida</taxon>
        <taxon>Liliopsida</taxon>
        <taxon>Araceae</taxon>
        <taxon>Aroideae</taxon>
        <taxon>Colocasieae</taxon>
        <taxon>Colocasia</taxon>
    </lineage>
</organism>
<feature type="compositionally biased region" description="Acidic residues" evidence="1">
    <location>
        <begin position="238"/>
        <end position="278"/>
    </location>
</feature>
<keyword evidence="4" id="KW-1185">Reference proteome</keyword>
<dbReference type="InterPro" id="IPR012337">
    <property type="entry name" value="RNaseH-like_sf"/>
</dbReference>
<dbReference type="PANTHER" id="PTHR47723">
    <property type="entry name" value="OS05G0353850 PROTEIN"/>
    <property type="match status" value="1"/>
</dbReference>
<feature type="domain" description="RNase H type-1" evidence="2">
    <location>
        <begin position="92"/>
        <end position="221"/>
    </location>
</feature>
<dbReference type="Gene3D" id="3.30.420.10">
    <property type="entry name" value="Ribonuclease H-like superfamily/Ribonuclease H"/>
    <property type="match status" value="1"/>
</dbReference>
<dbReference type="Pfam" id="PF13456">
    <property type="entry name" value="RVT_3"/>
    <property type="match status" value="1"/>
</dbReference>
<dbReference type="InterPro" id="IPR044730">
    <property type="entry name" value="RNase_H-like_dom_plant"/>
</dbReference>
<name>A0A843X5I1_COLES</name>